<keyword evidence="1" id="KW-0732">Signal</keyword>
<reference evidence="2 3" key="1">
    <citation type="submission" date="2014-07" db="EMBL/GenBank/DDBJ databases">
        <title>Genome of Flavobacterium reichenbachii LMG 25512.</title>
        <authorList>
            <person name="Stropko S.J."/>
            <person name="Pipes S.E."/>
            <person name="Newman J.D."/>
        </authorList>
    </citation>
    <scope>NUCLEOTIDE SEQUENCE [LARGE SCALE GENOMIC DNA]</scope>
    <source>
        <strain evidence="2 3">LMG 25512</strain>
    </source>
</reference>
<feature type="signal peptide" evidence="1">
    <location>
        <begin position="1"/>
        <end position="19"/>
    </location>
</feature>
<evidence type="ECO:0008006" key="4">
    <source>
        <dbReference type="Google" id="ProtNLM"/>
    </source>
</evidence>
<proteinExistence type="predicted"/>
<evidence type="ECO:0000313" key="3">
    <source>
        <dbReference type="Proteomes" id="UP000028715"/>
    </source>
</evidence>
<protein>
    <recommendedName>
        <fullName evidence="4">Alpha/beta hydrolase</fullName>
    </recommendedName>
</protein>
<dbReference type="EMBL" id="JPRL01000001">
    <property type="protein sequence ID" value="KFF06486.1"/>
    <property type="molecule type" value="Genomic_DNA"/>
</dbReference>
<evidence type="ECO:0000313" key="2">
    <source>
        <dbReference type="EMBL" id="KFF06486.1"/>
    </source>
</evidence>
<sequence length="114" mass="12653">MKKNIFLIVLLFSSLYTFAQDITGDWKGILKVPGAELNLVLHIIKTENGLSATLDSPDQKALGIPVTATKFENSTLKFTVQQLAIEYEGILDKDQVITGTFKQMGQSQPLNLKR</sequence>
<keyword evidence="3" id="KW-1185">Reference proteome</keyword>
<accession>A0A085ZPX2</accession>
<dbReference type="OrthoDB" id="9809549at2"/>
<dbReference type="STRING" id="362418.IW19_13640"/>
<dbReference type="AlphaFoldDB" id="A0A085ZPX2"/>
<feature type="chain" id="PRO_5001801571" description="Alpha/beta hydrolase" evidence="1">
    <location>
        <begin position="20"/>
        <end position="114"/>
    </location>
</feature>
<name>A0A085ZPX2_9FLAO</name>
<evidence type="ECO:0000256" key="1">
    <source>
        <dbReference type="SAM" id="SignalP"/>
    </source>
</evidence>
<dbReference type="Proteomes" id="UP000028715">
    <property type="component" value="Unassembled WGS sequence"/>
</dbReference>
<comment type="caution">
    <text evidence="2">The sequence shown here is derived from an EMBL/GenBank/DDBJ whole genome shotgun (WGS) entry which is preliminary data.</text>
</comment>
<organism evidence="2 3">
    <name type="scientific">Flavobacterium reichenbachii</name>
    <dbReference type="NCBI Taxonomy" id="362418"/>
    <lineage>
        <taxon>Bacteria</taxon>
        <taxon>Pseudomonadati</taxon>
        <taxon>Bacteroidota</taxon>
        <taxon>Flavobacteriia</taxon>
        <taxon>Flavobacteriales</taxon>
        <taxon>Flavobacteriaceae</taxon>
        <taxon>Flavobacterium</taxon>
    </lineage>
</organism>
<dbReference type="eggNOG" id="COG1073">
    <property type="taxonomic scope" value="Bacteria"/>
</dbReference>
<dbReference type="RefSeq" id="WP_035684908.1">
    <property type="nucleotide sequence ID" value="NZ_JPRL01000001.1"/>
</dbReference>
<gene>
    <name evidence="2" type="ORF">IW19_13640</name>
</gene>